<reference evidence="9" key="1">
    <citation type="submission" date="2014-03" db="EMBL/GenBank/DDBJ databases">
        <title>Draft Genome Sequence of Mycobacterium cosmeticum DSM 44829.</title>
        <authorList>
            <person name="Croce O."/>
            <person name="Robert C."/>
            <person name="Raoult D."/>
            <person name="Drancourt M."/>
        </authorList>
    </citation>
    <scope>NUCLEOTIDE SEQUENCE [LARGE SCALE GENOMIC DNA]</scope>
    <source>
        <strain evidence="9">DSM 44829</strain>
    </source>
</reference>
<comment type="caution">
    <text evidence="9">The sequence shown here is derived from an EMBL/GenBank/DDBJ whole genome shotgun (WGS) entry which is preliminary data.</text>
</comment>
<evidence type="ECO:0000313" key="9">
    <source>
        <dbReference type="EMBL" id="CDO08148.1"/>
    </source>
</evidence>
<dbReference type="PANTHER" id="PTHR43004">
    <property type="entry name" value="TRK SYSTEM POTASSIUM UPTAKE PROTEIN"/>
    <property type="match status" value="1"/>
</dbReference>
<dbReference type="InterPro" id="IPR050641">
    <property type="entry name" value="RIFMO-like"/>
</dbReference>
<protein>
    <submittedName>
        <fullName evidence="9">Pentachlorophenol monooxygenase</fullName>
    </submittedName>
</protein>
<dbReference type="OrthoDB" id="8670884at2"/>
<dbReference type="InterPro" id="IPR038220">
    <property type="entry name" value="PHOX_C_sf"/>
</dbReference>
<dbReference type="PANTHER" id="PTHR43004:SF19">
    <property type="entry name" value="BINDING MONOOXYGENASE, PUTATIVE (JCVI)-RELATED"/>
    <property type="match status" value="1"/>
</dbReference>
<accession>W9ARN9</accession>
<feature type="domain" description="FAD-binding" evidence="7">
    <location>
        <begin position="32"/>
        <end position="404"/>
    </location>
</feature>
<dbReference type="Gene3D" id="3.40.30.20">
    <property type="match status" value="1"/>
</dbReference>
<dbReference type="SUPFAM" id="SSF51905">
    <property type="entry name" value="FAD/NAD(P)-binding domain"/>
    <property type="match status" value="1"/>
</dbReference>
<dbReference type="InterPro" id="IPR012941">
    <property type="entry name" value="Phe_hydrox_C_dim_dom"/>
</dbReference>
<evidence type="ECO:0000256" key="1">
    <source>
        <dbReference type="ARBA" id="ARBA00001974"/>
    </source>
</evidence>
<keyword evidence="4" id="KW-0274">FAD</keyword>
<dbReference type="GO" id="GO:0016709">
    <property type="term" value="F:oxidoreductase activity, acting on paired donors, with incorporation or reduction of molecular oxygen, NAD(P)H as one donor, and incorporation of one atom of oxygen"/>
    <property type="evidence" value="ECO:0007669"/>
    <property type="project" value="UniProtKB-ARBA"/>
</dbReference>
<dbReference type="PRINTS" id="PR00420">
    <property type="entry name" value="RNGMNOXGNASE"/>
</dbReference>
<dbReference type="InterPro" id="IPR036249">
    <property type="entry name" value="Thioredoxin-like_sf"/>
</dbReference>
<feature type="region of interest" description="Disordered" evidence="6">
    <location>
        <begin position="1"/>
        <end position="26"/>
    </location>
</feature>
<keyword evidence="9" id="KW-0503">Monooxygenase</keyword>
<dbReference type="Gene3D" id="3.50.50.60">
    <property type="entry name" value="FAD/NAD(P)-binding domain"/>
    <property type="match status" value="1"/>
</dbReference>
<organism evidence="9 10">
    <name type="scientific">Mycolicibacterium cosmeticum</name>
    <dbReference type="NCBI Taxonomy" id="258533"/>
    <lineage>
        <taxon>Bacteria</taxon>
        <taxon>Bacillati</taxon>
        <taxon>Actinomycetota</taxon>
        <taxon>Actinomycetes</taxon>
        <taxon>Mycobacteriales</taxon>
        <taxon>Mycobacteriaceae</taxon>
        <taxon>Mycolicibacterium</taxon>
    </lineage>
</organism>
<dbReference type="STRING" id="258533.BN977_02967"/>
<dbReference type="eggNOG" id="COG0654">
    <property type="taxonomic scope" value="Bacteria"/>
</dbReference>
<sequence>MQFHHHGYVSGDPRVQPAAGVGIDREDDLPDRVDVLIVGTGPAGMIAAAQLSQFAGINTRIVERRPGRLAIGQADGIQARSVETFQAFGFAERIIAEAYRITQMAFWKPDPQDPSRIVRTARAEDDPSGISEFPHLIVNQARVLDYFAEVMANSPTRMRPDYGLEFRSLRVDDDGEYPVAVTLAHTSGARQGDLRTVHAKYVVGADGARSAVRDSIGCIPQGDKAFHAWGVMDALAVTDFPDIRTKCAIQSGGGGNILLIPREGGYLFRMYVDLGEVPEDDNGKIRNTGIEQIIAQANEILQPYTLDVRNVAWHSVYEVGHRVADRFDDVPPEAVGMRQPRVFITGDACHTHSAKAGQGMNVSMQDGFNIAWKLAHVLEGRSPETLLATYNSERQVIAQNLIDFDKQWSNMMAKRPEDFDSPSELEDFYVKTAEFPAGFMTQYAPSIIVAESNHQHLAPGFPLGKRFKSAPVVRVADGNPVHLGHHHRADGRWRIYAFAAAQGTAALDEWADWLVTAPESPVIAYTPKDSDIDSVFDVKVVYQQDHTQVDLATVPTTFLPRVGPLHLVDYEKVYAAQPGSDIFEERQIDRSGVIVVVRPDQYVGHVVPLTATAELADFFANIFIPQHTTCLSKDHA</sequence>
<dbReference type="InterPro" id="IPR036188">
    <property type="entry name" value="FAD/NAD-bd_sf"/>
</dbReference>
<dbReference type="NCBIfam" id="NF006144">
    <property type="entry name" value="PRK08294.1"/>
    <property type="match status" value="1"/>
</dbReference>
<evidence type="ECO:0000313" key="10">
    <source>
        <dbReference type="Proteomes" id="UP000028870"/>
    </source>
</evidence>
<comment type="cofactor">
    <cofactor evidence="1">
        <name>FAD</name>
        <dbReference type="ChEBI" id="CHEBI:57692"/>
    </cofactor>
</comment>
<dbReference type="CDD" id="cd02979">
    <property type="entry name" value="PHOX_C"/>
    <property type="match status" value="1"/>
</dbReference>
<dbReference type="SUPFAM" id="SSF54373">
    <property type="entry name" value="FAD-linked reductases, C-terminal domain"/>
    <property type="match status" value="1"/>
</dbReference>
<comment type="similarity">
    <text evidence="2">Belongs to the PheA/TfdB FAD monooxygenase family.</text>
</comment>
<dbReference type="Proteomes" id="UP000028870">
    <property type="component" value="Unassembled WGS sequence"/>
</dbReference>
<keyword evidence="10" id="KW-1185">Reference proteome</keyword>
<evidence type="ECO:0000256" key="2">
    <source>
        <dbReference type="ARBA" id="ARBA00007801"/>
    </source>
</evidence>
<evidence type="ECO:0000256" key="6">
    <source>
        <dbReference type="SAM" id="MobiDB-lite"/>
    </source>
</evidence>
<dbReference type="EMBL" id="CCBB010000001">
    <property type="protein sequence ID" value="CDO08148.1"/>
    <property type="molecule type" value="Genomic_DNA"/>
</dbReference>
<keyword evidence="3" id="KW-0285">Flavoprotein</keyword>
<reference evidence="9" key="2">
    <citation type="submission" date="2014-03" db="EMBL/GenBank/DDBJ databases">
        <authorList>
            <person name="Urmite Genomes"/>
        </authorList>
    </citation>
    <scope>NUCLEOTIDE SEQUENCE</scope>
    <source>
        <strain evidence="9">DSM 44829</strain>
    </source>
</reference>
<gene>
    <name evidence="9" type="ORF">BN977_02967</name>
</gene>
<dbReference type="Pfam" id="PF07976">
    <property type="entry name" value="Phe_hydrox_dim"/>
    <property type="match status" value="1"/>
</dbReference>
<dbReference type="SUPFAM" id="SSF52833">
    <property type="entry name" value="Thioredoxin-like"/>
    <property type="match status" value="1"/>
</dbReference>
<dbReference type="Gene3D" id="3.30.9.10">
    <property type="entry name" value="D-Amino Acid Oxidase, subunit A, domain 2"/>
    <property type="match status" value="1"/>
</dbReference>
<dbReference type="SMR" id="W9ARN9"/>
<dbReference type="Pfam" id="PF01494">
    <property type="entry name" value="FAD_binding_3"/>
    <property type="match status" value="1"/>
</dbReference>
<name>W9ARN9_MYCCO</name>
<feature type="domain" description="Phenol hydroxylase-like C-terminal dimerisation" evidence="8">
    <location>
        <begin position="441"/>
        <end position="626"/>
    </location>
</feature>
<keyword evidence="5" id="KW-0560">Oxidoreductase</keyword>
<evidence type="ECO:0000256" key="3">
    <source>
        <dbReference type="ARBA" id="ARBA00022630"/>
    </source>
</evidence>
<dbReference type="AlphaFoldDB" id="W9ARN9"/>
<evidence type="ECO:0000259" key="7">
    <source>
        <dbReference type="Pfam" id="PF01494"/>
    </source>
</evidence>
<evidence type="ECO:0000256" key="4">
    <source>
        <dbReference type="ARBA" id="ARBA00022827"/>
    </source>
</evidence>
<dbReference type="GO" id="GO:0071949">
    <property type="term" value="F:FAD binding"/>
    <property type="evidence" value="ECO:0007669"/>
    <property type="project" value="InterPro"/>
</dbReference>
<proteinExistence type="inferred from homology"/>
<evidence type="ECO:0000259" key="8">
    <source>
        <dbReference type="Pfam" id="PF07976"/>
    </source>
</evidence>
<dbReference type="InterPro" id="IPR002938">
    <property type="entry name" value="FAD-bd"/>
</dbReference>
<evidence type="ECO:0000256" key="5">
    <source>
        <dbReference type="ARBA" id="ARBA00023002"/>
    </source>
</evidence>
<dbReference type="RefSeq" id="WP_036398011.1">
    <property type="nucleotide sequence ID" value="NZ_CCBB010000001.1"/>
</dbReference>